<dbReference type="SUPFAM" id="SSF55060">
    <property type="entry name" value="GHMP Kinase, C-terminal domain"/>
    <property type="match status" value="1"/>
</dbReference>
<dbReference type="EMBL" id="FODY01000039">
    <property type="protein sequence ID" value="SEP46471.1"/>
    <property type="molecule type" value="Genomic_DNA"/>
</dbReference>
<keyword evidence="8 13" id="KW-0547">Nucleotide-binding</keyword>
<dbReference type="InterPro" id="IPR020568">
    <property type="entry name" value="Ribosomal_Su5_D2-typ_SF"/>
</dbReference>
<keyword evidence="6 13" id="KW-0808">Transferase</keyword>
<dbReference type="PANTHER" id="PTHR20861">
    <property type="entry name" value="HOMOSERINE/4-DIPHOSPHOCYTIDYL-2-C-METHYL-D-ERYTHRITOL KINASE"/>
    <property type="match status" value="1"/>
</dbReference>
<dbReference type="Gene3D" id="3.30.230.10">
    <property type="match status" value="1"/>
</dbReference>
<evidence type="ECO:0000256" key="11">
    <source>
        <dbReference type="ARBA" id="ARBA00049375"/>
    </source>
</evidence>
<feature type="domain" description="GHMP kinase C-terminal" evidence="15">
    <location>
        <begin position="212"/>
        <end position="274"/>
    </location>
</feature>
<evidence type="ECO:0000256" key="2">
    <source>
        <dbReference type="ARBA" id="ARBA00007370"/>
    </source>
</evidence>
<dbReference type="GO" id="GO:0005737">
    <property type="term" value="C:cytoplasm"/>
    <property type="evidence" value="ECO:0007669"/>
    <property type="project" value="UniProtKB-SubCell"/>
</dbReference>
<organism evidence="16 17">
    <name type="scientific">Propionispora vibrioides</name>
    <dbReference type="NCBI Taxonomy" id="112903"/>
    <lineage>
        <taxon>Bacteria</taxon>
        <taxon>Bacillati</taxon>
        <taxon>Bacillota</taxon>
        <taxon>Negativicutes</taxon>
        <taxon>Selenomonadales</taxon>
        <taxon>Sporomusaceae</taxon>
        <taxon>Propionispora</taxon>
    </lineage>
</organism>
<dbReference type="InterPro" id="IPR014721">
    <property type="entry name" value="Ribsml_uS5_D2-typ_fold_subgr"/>
</dbReference>
<dbReference type="PRINTS" id="PR00958">
    <property type="entry name" value="HOMSERKINASE"/>
</dbReference>
<name>A0A1H8Y388_9FIRM</name>
<comment type="function">
    <text evidence="12 13">Catalyzes the ATP-dependent phosphorylation of L-homoserine to L-homoserine phosphate.</text>
</comment>
<proteinExistence type="inferred from homology"/>
<evidence type="ECO:0000259" key="14">
    <source>
        <dbReference type="Pfam" id="PF00288"/>
    </source>
</evidence>
<dbReference type="GO" id="GO:0005524">
    <property type="term" value="F:ATP binding"/>
    <property type="evidence" value="ECO:0007669"/>
    <property type="project" value="UniProtKB-UniRule"/>
</dbReference>
<dbReference type="AlphaFoldDB" id="A0A1H8Y388"/>
<dbReference type="SUPFAM" id="SSF54211">
    <property type="entry name" value="Ribosomal protein S5 domain 2-like"/>
    <property type="match status" value="1"/>
</dbReference>
<evidence type="ECO:0000313" key="16">
    <source>
        <dbReference type="EMBL" id="SEP46471.1"/>
    </source>
</evidence>
<dbReference type="InterPro" id="IPR013750">
    <property type="entry name" value="GHMP_kinase_C_dom"/>
</dbReference>
<evidence type="ECO:0000313" key="17">
    <source>
        <dbReference type="Proteomes" id="UP000198847"/>
    </source>
</evidence>
<evidence type="ECO:0000256" key="6">
    <source>
        <dbReference type="ARBA" id="ARBA00022679"/>
    </source>
</evidence>
<keyword evidence="13" id="KW-0963">Cytoplasm</keyword>
<evidence type="ECO:0000256" key="1">
    <source>
        <dbReference type="ARBA" id="ARBA00005015"/>
    </source>
</evidence>
<dbReference type="InterPro" id="IPR006203">
    <property type="entry name" value="GHMP_knse_ATP-bd_CS"/>
</dbReference>
<dbReference type="GO" id="GO:0009088">
    <property type="term" value="P:threonine biosynthetic process"/>
    <property type="evidence" value="ECO:0007669"/>
    <property type="project" value="UniProtKB-UniRule"/>
</dbReference>
<gene>
    <name evidence="13" type="primary">thrB</name>
    <name evidence="16" type="ORF">SAMN04490178_1399</name>
</gene>
<comment type="similarity">
    <text evidence="2 13">Belongs to the GHMP kinase family. Homoserine kinase subfamily.</text>
</comment>
<dbReference type="InterPro" id="IPR006204">
    <property type="entry name" value="GHMP_kinase_N_dom"/>
</dbReference>
<accession>A0A1H8Y388</accession>
<dbReference type="PROSITE" id="PS00627">
    <property type="entry name" value="GHMP_KINASES_ATP"/>
    <property type="match status" value="1"/>
</dbReference>
<evidence type="ECO:0000256" key="12">
    <source>
        <dbReference type="ARBA" id="ARBA00049954"/>
    </source>
</evidence>
<comment type="catalytic activity">
    <reaction evidence="11 13">
        <text>L-homoserine + ATP = O-phospho-L-homoserine + ADP + H(+)</text>
        <dbReference type="Rhea" id="RHEA:13985"/>
        <dbReference type="ChEBI" id="CHEBI:15378"/>
        <dbReference type="ChEBI" id="CHEBI:30616"/>
        <dbReference type="ChEBI" id="CHEBI:57476"/>
        <dbReference type="ChEBI" id="CHEBI:57590"/>
        <dbReference type="ChEBI" id="CHEBI:456216"/>
        <dbReference type="EC" id="2.7.1.39"/>
    </reaction>
</comment>
<comment type="pathway">
    <text evidence="1 13">Amino-acid biosynthesis; L-threonine biosynthesis; L-threonine from L-aspartate: step 4/5.</text>
</comment>
<reference evidence="16 17" key="1">
    <citation type="submission" date="2016-10" db="EMBL/GenBank/DDBJ databases">
        <authorList>
            <person name="de Groot N.N."/>
        </authorList>
    </citation>
    <scope>NUCLEOTIDE SEQUENCE [LARGE SCALE GENOMIC DNA]</scope>
    <source>
        <strain evidence="16 17">DSM 13305</strain>
    </source>
</reference>
<dbReference type="STRING" id="112903.SAMN04490178_1399"/>
<evidence type="ECO:0000256" key="4">
    <source>
        <dbReference type="ARBA" id="ARBA00017858"/>
    </source>
</evidence>
<feature type="binding site" evidence="13">
    <location>
        <begin position="90"/>
        <end position="100"/>
    </location>
    <ligand>
        <name>ATP</name>
        <dbReference type="ChEBI" id="CHEBI:30616"/>
    </ligand>
</feature>
<keyword evidence="9 13" id="KW-0418">Kinase</keyword>
<dbReference type="Proteomes" id="UP000198847">
    <property type="component" value="Unassembled WGS sequence"/>
</dbReference>
<evidence type="ECO:0000256" key="10">
    <source>
        <dbReference type="ARBA" id="ARBA00022840"/>
    </source>
</evidence>
<dbReference type="PANTHER" id="PTHR20861:SF1">
    <property type="entry name" value="HOMOSERINE KINASE"/>
    <property type="match status" value="1"/>
</dbReference>
<keyword evidence="7 13" id="KW-0791">Threonine biosynthesis</keyword>
<dbReference type="OrthoDB" id="9769912at2"/>
<comment type="subcellular location">
    <subcellularLocation>
        <location evidence="13">Cytoplasm</location>
    </subcellularLocation>
</comment>
<sequence length="307" mass="31849">MLKTVKVRVPGTTANCGPGFDSVGIACTIYNSLELSVSEASGLTIEVSGEGAGAIPHSEKNIVWQAARAVFTKVGFVYGGIRIRMDNAIPLARGLGSSAAAIVGGLVAANSISGNQLTRQQLFELATEMEGHPDNVAPALFGGITLSTVAAGSEGASQAHHLRFLPPAPLSMIVAVPDFTLSTRASRQVLPQTVSLQDAVFNVGRTAILIGALCKGEFQHLQYALEDKLHQPYRQKLVPGMPEVFQAALANGALGAAISGAGPCLIAFAVSRETAIGDAMVAAFGRHQIKAGYHVLSIDPDGAKIIN</sequence>
<dbReference type="EC" id="2.7.1.39" evidence="3 13"/>
<dbReference type="UniPathway" id="UPA00050">
    <property type="reaction ID" value="UER00064"/>
</dbReference>
<evidence type="ECO:0000256" key="7">
    <source>
        <dbReference type="ARBA" id="ARBA00022697"/>
    </source>
</evidence>
<dbReference type="HAMAP" id="MF_00384">
    <property type="entry name" value="Homoser_kinase"/>
    <property type="match status" value="1"/>
</dbReference>
<dbReference type="NCBIfam" id="TIGR00191">
    <property type="entry name" value="thrB"/>
    <property type="match status" value="1"/>
</dbReference>
<protein>
    <recommendedName>
        <fullName evidence="4 13">Homoserine kinase</fullName>
        <shortName evidence="13">HK</shortName>
        <shortName evidence="13">HSK</shortName>
        <ecNumber evidence="3 13">2.7.1.39</ecNumber>
    </recommendedName>
</protein>
<dbReference type="Pfam" id="PF08544">
    <property type="entry name" value="GHMP_kinases_C"/>
    <property type="match status" value="1"/>
</dbReference>
<dbReference type="Pfam" id="PF00288">
    <property type="entry name" value="GHMP_kinases_N"/>
    <property type="match status" value="1"/>
</dbReference>
<evidence type="ECO:0000256" key="5">
    <source>
        <dbReference type="ARBA" id="ARBA00022605"/>
    </source>
</evidence>
<keyword evidence="5 13" id="KW-0028">Amino-acid biosynthesis</keyword>
<dbReference type="PIRSF" id="PIRSF000676">
    <property type="entry name" value="Homoser_kin"/>
    <property type="match status" value="1"/>
</dbReference>
<keyword evidence="17" id="KW-1185">Reference proteome</keyword>
<feature type="domain" description="GHMP kinase N-terminal" evidence="14">
    <location>
        <begin position="61"/>
        <end position="143"/>
    </location>
</feature>
<evidence type="ECO:0000256" key="8">
    <source>
        <dbReference type="ARBA" id="ARBA00022741"/>
    </source>
</evidence>
<dbReference type="Gene3D" id="3.30.70.890">
    <property type="entry name" value="GHMP kinase, C-terminal domain"/>
    <property type="match status" value="1"/>
</dbReference>
<keyword evidence="10 13" id="KW-0067">ATP-binding</keyword>
<dbReference type="NCBIfam" id="NF002288">
    <property type="entry name" value="PRK01212.1-4"/>
    <property type="match status" value="1"/>
</dbReference>
<evidence type="ECO:0000256" key="3">
    <source>
        <dbReference type="ARBA" id="ARBA00012078"/>
    </source>
</evidence>
<evidence type="ECO:0000256" key="13">
    <source>
        <dbReference type="HAMAP-Rule" id="MF_00384"/>
    </source>
</evidence>
<evidence type="ECO:0000259" key="15">
    <source>
        <dbReference type="Pfam" id="PF08544"/>
    </source>
</evidence>
<dbReference type="InterPro" id="IPR036554">
    <property type="entry name" value="GHMP_kinase_C_sf"/>
</dbReference>
<evidence type="ECO:0000256" key="9">
    <source>
        <dbReference type="ARBA" id="ARBA00022777"/>
    </source>
</evidence>
<dbReference type="GO" id="GO:0004413">
    <property type="term" value="F:homoserine kinase activity"/>
    <property type="evidence" value="ECO:0007669"/>
    <property type="project" value="UniProtKB-UniRule"/>
</dbReference>
<dbReference type="RefSeq" id="WP_091752004.1">
    <property type="nucleotide sequence ID" value="NZ_FODY01000039.1"/>
</dbReference>
<dbReference type="InterPro" id="IPR000870">
    <property type="entry name" value="Homoserine_kinase"/>
</dbReference>